<evidence type="ECO:0000313" key="2">
    <source>
        <dbReference type="EMBL" id="GAI08630.1"/>
    </source>
</evidence>
<dbReference type="InterPro" id="IPR036515">
    <property type="entry name" value="Transposase_17_sf"/>
</dbReference>
<name>X1M1T2_9ZZZZ</name>
<dbReference type="GO" id="GO:0006313">
    <property type="term" value="P:DNA transposition"/>
    <property type="evidence" value="ECO:0007669"/>
    <property type="project" value="InterPro"/>
</dbReference>
<feature type="domain" description="Transposase IS200-like" evidence="1">
    <location>
        <begin position="2"/>
        <end position="78"/>
    </location>
</feature>
<dbReference type="PANTHER" id="PTHR33360">
    <property type="entry name" value="TRANSPOSASE FOR INSERTION SEQUENCE ELEMENT IS200"/>
    <property type="match status" value="1"/>
</dbReference>
<dbReference type="SUPFAM" id="SSF143422">
    <property type="entry name" value="Transposase IS200-like"/>
    <property type="match status" value="1"/>
</dbReference>
<accession>X1M1T2</accession>
<dbReference type="EMBL" id="BARV01010147">
    <property type="protein sequence ID" value="GAI08630.1"/>
    <property type="molecule type" value="Genomic_DNA"/>
</dbReference>
<feature type="non-terminal residue" evidence="2">
    <location>
        <position position="1"/>
    </location>
</feature>
<dbReference type="SMART" id="SM01321">
    <property type="entry name" value="Y1_Tnp"/>
    <property type="match status" value="1"/>
</dbReference>
<dbReference type="InterPro" id="IPR002686">
    <property type="entry name" value="Transposase_17"/>
</dbReference>
<reference evidence="2" key="1">
    <citation type="journal article" date="2014" name="Front. Microbiol.">
        <title>High frequency of phylogenetically diverse reductive dehalogenase-homologous genes in deep subseafloor sedimentary metagenomes.</title>
        <authorList>
            <person name="Kawai M."/>
            <person name="Futagami T."/>
            <person name="Toyoda A."/>
            <person name="Takaki Y."/>
            <person name="Nishi S."/>
            <person name="Hori S."/>
            <person name="Arai W."/>
            <person name="Tsubouchi T."/>
            <person name="Morono Y."/>
            <person name="Uchiyama I."/>
            <person name="Ito T."/>
            <person name="Fujiyama A."/>
            <person name="Inagaki F."/>
            <person name="Takami H."/>
        </authorList>
    </citation>
    <scope>NUCLEOTIDE SEQUENCE</scope>
    <source>
        <strain evidence="2">Expedition CK06-06</strain>
    </source>
</reference>
<dbReference type="GO" id="GO:0004803">
    <property type="term" value="F:transposase activity"/>
    <property type="evidence" value="ECO:0007669"/>
    <property type="project" value="InterPro"/>
</dbReference>
<organism evidence="2">
    <name type="scientific">marine sediment metagenome</name>
    <dbReference type="NCBI Taxonomy" id="412755"/>
    <lineage>
        <taxon>unclassified sequences</taxon>
        <taxon>metagenomes</taxon>
        <taxon>ecological metagenomes</taxon>
    </lineage>
</organism>
<dbReference type="Gene3D" id="3.30.70.1290">
    <property type="entry name" value="Transposase IS200-like"/>
    <property type="match status" value="1"/>
</dbReference>
<gene>
    <name evidence="2" type="ORF">S06H3_19757</name>
</gene>
<dbReference type="Pfam" id="PF01797">
    <property type="entry name" value="Y1_Tnp"/>
    <property type="match status" value="1"/>
</dbReference>
<evidence type="ECO:0000259" key="1">
    <source>
        <dbReference type="SMART" id="SM01321"/>
    </source>
</evidence>
<sequence>LNHKSIIVNGMPDHVHVFFGLNPLVSISDTVHDLKRSTSLFINNNDWFRRKFFWQDGYGGFSYSRSQVENVYNYILNQEKHHQKMTFREEYLDFLNEFKIDYDERFLFDFFD</sequence>
<proteinExistence type="predicted"/>
<comment type="caution">
    <text evidence="2">The sequence shown here is derived from an EMBL/GenBank/DDBJ whole genome shotgun (WGS) entry which is preliminary data.</text>
</comment>
<dbReference type="AlphaFoldDB" id="X1M1T2"/>
<dbReference type="GO" id="GO:0003677">
    <property type="term" value="F:DNA binding"/>
    <property type="evidence" value="ECO:0007669"/>
    <property type="project" value="InterPro"/>
</dbReference>
<protein>
    <recommendedName>
        <fullName evidence="1">Transposase IS200-like domain-containing protein</fullName>
    </recommendedName>
</protein>
<dbReference type="PANTHER" id="PTHR33360:SF2">
    <property type="entry name" value="TRANSPOSASE FOR INSERTION SEQUENCE ELEMENT IS200"/>
    <property type="match status" value="1"/>
</dbReference>